<proteinExistence type="predicted"/>
<gene>
    <name evidence="2" type="ORF">J4Q44_G00310090</name>
</gene>
<feature type="compositionally biased region" description="Basic and acidic residues" evidence="1">
    <location>
        <begin position="25"/>
        <end position="36"/>
    </location>
</feature>
<dbReference type="Proteomes" id="UP001356427">
    <property type="component" value="Unassembled WGS sequence"/>
</dbReference>
<sequence length="79" mass="9360">MMDDDATTKRSGDSHLEVMETVSLNHEEEEKEDARRNKQQHASRIPAFHKTLAKKTPYRHQQQSKLRSTCPVYYQNRVF</sequence>
<organism evidence="2 3">
    <name type="scientific">Coregonus suidteri</name>
    <dbReference type="NCBI Taxonomy" id="861788"/>
    <lineage>
        <taxon>Eukaryota</taxon>
        <taxon>Metazoa</taxon>
        <taxon>Chordata</taxon>
        <taxon>Craniata</taxon>
        <taxon>Vertebrata</taxon>
        <taxon>Euteleostomi</taxon>
        <taxon>Actinopterygii</taxon>
        <taxon>Neopterygii</taxon>
        <taxon>Teleostei</taxon>
        <taxon>Protacanthopterygii</taxon>
        <taxon>Salmoniformes</taxon>
        <taxon>Salmonidae</taxon>
        <taxon>Coregoninae</taxon>
        <taxon>Coregonus</taxon>
    </lineage>
</organism>
<keyword evidence="3" id="KW-1185">Reference proteome</keyword>
<feature type="compositionally biased region" description="Basic and acidic residues" evidence="1">
    <location>
        <begin position="1"/>
        <end position="18"/>
    </location>
</feature>
<evidence type="ECO:0000313" key="2">
    <source>
        <dbReference type="EMBL" id="KAK6297954.1"/>
    </source>
</evidence>
<protein>
    <submittedName>
        <fullName evidence="2">Uncharacterized protein</fullName>
    </submittedName>
</protein>
<feature type="region of interest" description="Disordered" evidence="1">
    <location>
        <begin position="1"/>
        <end position="67"/>
    </location>
</feature>
<name>A0AAN8KNH7_9TELE</name>
<accession>A0AAN8KNH7</accession>
<dbReference type="AlphaFoldDB" id="A0AAN8KNH7"/>
<dbReference type="EMBL" id="JAGTTL010000030">
    <property type="protein sequence ID" value="KAK6297954.1"/>
    <property type="molecule type" value="Genomic_DNA"/>
</dbReference>
<evidence type="ECO:0000256" key="1">
    <source>
        <dbReference type="SAM" id="MobiDB-lite"/>
    </source>
</evidence>
<reference evidence="2 3" key="1">
    <citation type="submission" date="2021-04" db="EMBL/GenBank/DDBJ databases">
        <authorList>
            <person name="De Guttry C."/>
            <person name="Zahm M."/>
            <person name="Klopp C."/>
            <person name="Cabau C."/>
            <person name="Louis A."/>
            <person name="Berthelot C."/>
            <person name="Parey E."/>
            <person name="Roest Crollius H."/>
            <person name="Montfort J."/>
            <person name="Robinson-Rechavi M."/>
            <person name="Bucao C."/>
            <person name="Bouchez O."/>
            <person name="Gislard M."/>
            <person name="Lluch J."/>
            <person name="Milhes M."/>
            <person name="Lampietro C."/>
            <person name="Lopez Roques C."/>
            <person name="Donnadieu C."/>
            <person name="Braasch I."/>
            <person name="Desvignes T."/>
            <person name="Postlethwait J."/>
            <person name="Bobe J."/>
            <person name="Wedekind C."/>
            <person name="Guiguen Y."/>
        </authorList>
    </citation>
    <scope>NUCLEOTIDE SEQUENCE [LARGE SCALE GENOMIC DNA]</scope>
    <source>
        <strain evidence="2">Cs_M1</strain>
        <tissue evidence="2">Blood</tissue>
    </source>
</reference>
<comment type="caution">
    <text evidence="2">The sequence shown here is derived from an EMBL/GenBank/DDBJ whole genome shotgun (WGS) entry which is preliminary data.</text>
</comment>
<evidence type="ECO:0000313" key="3">
    <source>
        <dbReference type="Proteomes" id="UP001356427"/>
    </source>
</evidence>